<name>A0A2X1ZT12_9FIRM</name>
<dbReference type="EMBL" id="UATM01000032">
    <property type="protein sequence ID" value="SPY46416.1"/>
    <property type="molecule type" value="Genomic_DNA"/>
</dbReference>
<accession>A0A2X1ZT12</accession>
<keyword evidence="1" id="KW-0812">Transmembrane</keyword>
<keyword evidence="1" id="KW-1133">Transmembrane helix</keyword>
<dbReference type="RefSeq" id="WP_112889307.1">
    <property type="nucleotide sequence ID" value="NZ_CP068103.1"/>
</dbReference>
<organism evidence="2 3">
    <name type="scientific">Peptoniphilus harei</name>
    <dbReference type="NCBI Taxonomy" id="54005"/>
    <lineage>
        <taxon>Bacteria</taxon>
        <taxon>Bacillati</taxon>
        <taxon>Bacillota</taxon>
        <taxon>Tissierellia</taxon>
        <taxon>Tissierellales</taxon>
        <taxon>Peptoniphilaceae</taxon>
        <taxon>Peptoniphilus</taxon>
    </lineage>
</organism>
<evidence type="ECO:0000313" key="2">
    <source>
        <dbReference type="EMBL" id="SPY46416.1"/>
    </source>
</evidence>
<evidence type="ECO:0000256" key="1">
    <source>
        <dbReference type="SAM" id="Phobius"/>
    </source>
</evidence>
<evidence type="ECO:0000313" key="3">
    <source>
        <dbReference type="Proteomes" id="UP000250070"/>
    </source>
</evidence>
<feature type="transmembrane region" description="Helical" evidence="1">
    <location>
        <begin position="25"/>
        <end position="50"/>
    </location>
</feature>
<feature type="transmembrane region" description="Helical" evidence="1">
    <location>
        <begin position="70"/>
        <end position="87"/>
    </location>
</feature>
<sequence>MKKINLWLEKFILKHYKKIDVNDDIYFYLLYICKITVLFFILGILFFIFYKLSSFERIFGISLYDLAKESMSGSLIGLIISLSIYFFKK</sequence>
<proteinExistence type="predicted"/>
<dbReference type="OrthoDB" id="9942633at2"/>
<dbReference type="AlphaFoldDB" id="A0A2X1ZT12"/>
<keyword evidence="1" id="KW-0472">Membrane</keyword>
<dbReference type="GeneID" id="83861912"/>
<dbReference type="Proteomes" id="UP000250070">
    <property type="component" value="Unassembled WGS sequence"/>
</dbReference>
<gene>
    <name evidence="2" type="ORF">NCTC13076_00386</name>
</gene>
<reference evidence="2 3" key="1">
    <citation type="submission" date="2018-06" db="EMBL/GenBank/DDBJ databases">
        <authorList>
            <consortium name="Pathogen Informatics"/>
            <person name="Doyle S."/>
        </authorList>
    </citation>
    <scope>NUCLEOTIDE SEQUENCE [LARGE SCALE GENOMIC DNA]</scope>
    <source>
        <strain evidence="2 3">NCTC13076</strain>
    </source>
</reference>
<protein>
    <submittedName>
        <fullName evidence="2">Uncharacterized protein</fullName>
    </submittedName>
</protein>